<evidence type="ECO:0000313" key="3">
    <source>
        <dbReference type="Proteomes" id="UP001443914"/>
    </source>
</evidence>
<organism evidence="2 3">
    <name type="scientific">Saponaria officinalis</name>
    <name type="common">Common soapwort</name>
    <name type="synonym">Lychnis saponaria</name>
    <dbReference type="NCBI Taxonomy" id="3572"/>
    <lineage>
        <taxon>Eukaryota</taxon>
        <taxon>Viridiplantae</taxon>
        <taxon>Streptophyta</taxon>
        <taxon>Embryophyta</taxon>
        <taxon>Tracheophyta</taxon>
        <taxon>Spermatophyta</taxon>
        <taxon>Magnoliopsida</taxon>
        <taxon>eudicotyledons</taxon>
        <taxon>Gunneridae</taxon>
        <taxon>Pentapetalae</taxon>
        <taxon>Caryophyllales</taxon>
        <taxon>Caryophyllaceae</taxon>
        <taxon>Caryophylleae</taxon>
        <taxon>Saponaria</taxon>
    </lineage>
</organism>
<name>A0AAW1NEB2_SAPOF</name>
<keyword evidence="1" id="KW-1133">Transmembrane helix</keyword>
<gene>
    <name evidence="2" type="ORF">RND81_01G110000</name>
</gene>
<keyword evidence="1" id="KW-0472">Membrane</keyword>
<accession>A0AAW1NEB2</accession>
<protein>
    <submittedName>
        <fullName evidence="2">Uncharacterized protein</fullName>
    </submittedName>
</protein>
<feature type="transmembrane region" description="Helical" evidence="1">
    <location>
        <begin position="71"/>
        <end position="92"/>
    </location>
</feature>
<sequence>MGPSPFVLRGKKASYQNENYKMRIATGMTIFEIPKTIHFRYDFWHSFPQKLITLVQKNHSREKNSKNGVLLVQRLITLFCLEWFLAFISAMITQWQQPQ</sequence>
<comment type="caution">
    <text evidence="2">The sequence shown here is derived from an EMBL/GenBank/DDBJ whole genome shotgun (WGS) entry which is preliminary data.</text>
</comment>
<proteinExistence type="predicted"/>
<dbReference type="Proteomes" id="UP001443914">
    <property type="component" value="Unassembled WGS sequence"/>
</dbReference>
<evidence type="ECO:0000256" key="1">
    <source>
        <dbReference type="SAM" id="Phobius"/>
    </source>
</evidence>
<reference evidence="2" key="1">
    <citation type="submission" date="2024-03" db="EMBL/GenBank/DDBJ databases">
        <title>WGS assembly of Saponaria officinalis var. Norfolk2.</title>
        <authorList>
            <person name="Jenkins J."/>
            <person name="Shu S."/>
            <person name="Grimwood J."/>
            <person name="Barry K."/>
            <person name="Goodstein D."/>
            <person name="Schmutz J."/>
            <person name="Leebens-Mack J."/>
            <person name="Osbourn A."/>
        </authorList>
    </citation>
    <scope>NUCLEOTIDE SEQUENCE [LARGE SCALE GENOMIC DNA]</scope>
    <source>
        <strain evidence="2">JIC</strain>
    </source>
</reference>
<dbReference type="EMBL" id="JBDFQZ010000001">
    <property type="protein sequence ID" value="KAK9756622.1"/>
    <property type="molecule type" value="Genomic_DNA"/>
</dbReference>
<dbReference type="AlphaFoldDB" id="A0AAW1NEB2"/>
<keyword evidence="3" id="KW-1185">Reference proteome</keyword>
<evidence type="ECO:0000313" key="2">
    <source>
        <dbReference type="EMBL" id="KAK9756622.1"/>
    </source>
</evidence>
<keyword evidence="1" id="KW-0812">Transmembrane</keyword>